<dbReference type="Proteomes" id="UP000051717">
    <property type="component" value="Unassembled WGS sequence"/>
</dbReference>
<dbReference type="AlphaFoldDB" id="A0A0S8GH78"/>
<proteinExistence type="inferred from homology"/>
<evidence type="ECO:0000313" key="6">
    <source>
        <dbReference type="Proteomes" id="UP000051717"/>
    </source>
</evidence>
<keyword evidence="2" id="KW-0808">Transferase</keyword>
<dbReference type="PANTHER" id="PTHR43356:SF2">
    <property type="entry name" value="PHOSPHATE ACETYLTRANSFERASE"/>
    <property type="match status" value="1"/>
</dbReference>
<dbReference type="SUPFAM" id="SSF53659">
    <property type="entry name" value="Isocitrate/Isopropylmalate dehydrogenase-like"/>
    <property type="match status" value="1"/>
</dbReference>
<reference evidence="5 6" key="1">
    <citation type="journal article" date="2015" name="Microbiome">
        <title>Genomic resolution of linkages in carbon, nitrogen, and sulfur cycling among widespread estuary sediment bacteria.</title>
        <authorList>
            <person name="Baker B.J."/>
            <person name="Lazar C.S."/>
            <person name="Teske A.P."/>
            <person name="Dick G.J."/>
        </authorList>
    </citation>
    <scope>NUCLEOTIDE SEQUENCE [LARGE SCALE GENOMIC DNA]</scope>
    <source>
        <strain evidence="5">SM23_40</strain>
    </source>
</reference>
<evidence type="ECO:0000259" key="4">
    <source>
        <dbReference type="Pfam" id="PF01515"/>
    </source>
</evidence>
<dbReference type="InterPro" id="IPR002505">
    <property type="entry name" value="PTA_PTB"/>
</dbReference>
<comment type="similarity">
    <text evidence="1">Belongs to the phosphate acetyltransferase and butyryltransferase family.</text>
</comment>
<evidence type="ECO:0000256" key="2">
    <source>
        <dbReference type="ARBA" id="ARBA00022679"/>
    </source>
</evidence>
<comment type="caution">
    <text evidence="5">The sequence shown here is derived from an EMBL/GenBank/DDBJ whole genome shotgun (WGS) entry which is preliminary data.</text>
</comment>
<dbReference type="Pfam" id="PF01515">
    <property type="entry name" value="PTA_PTB"/>
    <property type="match status" value="1"/>
</dbReference>
<organism evidence="5 6">
    <name type="scientific">candidate division TA06 bacterium SM23_40</name>
    <dbReference type="NCBI Taxonomy" id="1703774"/>
    <lineage>
        <taxon>Bacteria</taxon>
        <taxon>Bacteria division TA06</taxon>
    </lineage>
</organism>
<dbReference type="InterPro" id="IPR012147">
    <property type="entry name" value="P_Ac_Bu_trans"/>
</dbReference>
<name>A0A0S8GH78_UNCT6</name>
<dbReference type="GO" id="GO:0016746">
    <property type="term" value="F:acyltransferase activity"/>
    <property type="evidence" value="ECO:0007669"/>
    <property type="project" value="UniProtKB-KW"/>
</dbReference>
<accession>A0A0S8GH78</accession>
<feature type="domain" description="Phosphate acetyl/butaryl transferase" evidence="4">
    <location>
        <begin position="87"/>
        <end position="296"/>
    </location>
</feature>
<dbReference type="InterPro" id="IPR050500">
    <property type="entry name" value="Phos_Acetyltrans/Butyryltrans"/>
</dbReference>
<sequence length="308" mass="32645">MRTMDEVVERAKESGRRDGPRRIAVAGALDVSLLEAVAEAGRQGIVEAHLVGDRDKILGLWEKLGIGGEEPAVEDVAGDEEICHTVAGLASEGAVDIVMKGFISTSLILRILLSGEYGLRRKRTVSHTAVLGIPGYHKLLIITDGGVVIRPDLEQKCDIIENAVEVSRALGVERPKVVLLGASEVVNQHSGELMESATLAKMCRSARMEGAVVDGPFSFDVAVSRDAAEFQGITSEVAGDADIIAVSSIEEGNIISKTIIEFAGAIFGGLIWGLRLPVSLVSRSDTRMNKMAALSVAAVVSSQLLHEA</sequence>
<evidence type="ECO:0000313" key="5">
    <source>
        <dbReference type="EMBL" id="KPK71181.1"/>
    </source>
</evidence>
<keyword evidence="3" id="KW-0012">Acyltransferase</keyword>
<dbReference type="PANTHER" id="PTHR43356">
    <property type="entry name" value="PHOSPHATE ACETYLTRANSFERASE"/>
    <property type="match status" value="1"/>
</dbReference>
<dbReference type="PIRSF" id="PIRSF000428">
    <property type="entry name" value="P_Ac_trans"/>
    <property type="match status" value="1"/>
</dbReference>
<gene>
    <name evidence="5" type="ORF">AMJ82_01680</name>
</gene>
<dbReference type="EMBL" id="LJUI01000007">
    <property type="protein sequence ID" value="KPK71181.1"/>
    <property type="molecule type" value="Genomic_DNA"/>
</dbReference>
<evidence type="ECO:0000256" key="3">
    <source>
        <dbReference type="ARBA" id="ARBA00023315"/>
    </source>
</evidence>
<evidence type="ECO:0000256" key="1">
    <source>
        <dbReference type="ARBA" id="ARBA00005656"/>
    </source>
</evidence>
<protein>
    <recommendedName>
        <fullName evidence="4">Phosphate acetyl/butaryl transferase domain-containing protein</fullName>
    </recommendedName>
</protein>
<dbReference type="Gene3D" id="3.40.718.10">
    <property type="entry name" value="Isopropylmalate Dehydrogenase"/>
    <property type="match status" value="1"/>
</dbReference>